<organism evidence="1 2">
    <name type="scientific">Rhodococcus spelaei</name>
    <dbReference type="NCBI Taxonomy" id="2546320"/>
    <lineage>
        <taxon>Bacteria</taxon>
        <taxon>Bacillati</taxon>
        <taxon>Actinomycetota</taxon>
        <taxon>Actinomycetes</taxon>
        <taxon>Mycobacteriales</taxon>
        <taxon>Nocardiaceae</taxon>
        <taxon>Rhodococcus</taxon>
    </lineage>
</organism>
<keyword evidence="1" id="KW-0378">Hydrolase</keyword>
<sequence>MQRTIRELFWAAAETPRQLMTSTVAGWNGYLRSAARRGVTPLDVALDCTEFLQAATRRAPTRFVHPNTVRRVWPLARLREFSPTVPDGTVPTLVLPPLSGHASTLFDLTVDLSLVRTACDAGLRGVHCLEWLPPSSATSAAGIDDVVAVLTEAIEELGGIANLVAYSQSGWLAAGYAAVHPRRVNTLTIAAAPIDFGPGIPDLTPVRSGRPGVAPAGATTVPPAATRTAALRLAEWPEEWARLMDLWAHIRDPVRVAAYVAVQSWLDAPQGIPSGFYRWAAVHLFLRNELVRSELEIDGSTVDLGAVTCPLFLLAGTRDPIVSARQLWALADHVSTPRNLITRRVVATGHLGMVVDPEVLRRHWLPVLRDVADLSEP</sequence>
<dbReference type="PANTHER" id="PTHR36837">
    <property type="entry name" value="POLY(3-HYDROXYALKANOATE) POLYMERASE SUBUNIT PHAC"/>
    <property type="match status" value="1"/>
</dbReference>
<accession>A0A541B0V5</accession>
<dbReference type="AlphaFoldDB" id="A0A541B0V5"/>
<proteinExistence type="predicted"/>
<dbReference type="SUPFAM" id="SSF53474">
    <property type="entry name" value="alpha/beta-Hydrolases"/>
    <property type="match status" value="1"/>
</dbReference>
<comment type="caution">
    <text evidence="1">The sequence shown here is derived from an EMBL/GenBank/DDBJ whole genome shotgun (WGS) entry which is preliminary data.</text>
</comment>
<protein>
    <submittedName>
        <fullName evidence="1">Alpha/beta fold hydrolase</fullName>
    </submittedName>
</protein>
<dbReference type="PANTHER" id="PTHR36837:SF2">
    <property type="entry name" value="POLY(3-HYDROXYALKANOATE) POLYMERASE SUBUNIT PHAC"/>
    <property type="match status" value="1"/>
</dbReference>
<name>A0A541B0V5_9NOCA</name>
<dbReference type="EMBL" id="VIGH01000009">
    <property type="protein sequence ID" value="TQF65949.1"/>
    <property type="molecule type" value="Genomic_DNA"/>
</dbReference>
<gene>
    <name evidence="1" type="ORF">FK531_18880</name>
</gene>
<evidence type="ECO:0000313" key="2">
    <source>
        <dbReference type="Proteomes" id="UP000316256"/>
    </source>
</evidence>
<evidence type="ECO:0000313" key="1">
    <source>
        <dbReference type="EMBL" id="TQF65949.1"/>
    </source>
</evidence>
<dbReference type="GO" id="GO:0016787">
    <property type="term" value="F:hydrolase activity"/>
    <property type="evidence" value="ECO:0007669"/>
    <property type="project" value="UniProtKB-KW"/>
</dbReference>
<dbReference type="InterPro" id="IPR051321">
    <property type="entry name" value="PHA/PHB_synthase"/>
</dbReference>
<reference evidence="1 2" key="1">
    <citation type="submission" date="2019-06" db="EMBL/GenBank/DDBJ databases">
        <title>Rhodococcus spaelei sp. nov., isolated from a cave.</title>
        <authorList>
            <person name="Lee S.D."/>
        </authorList>
    </citation>
    <scope>NUCLEOTIDE SEQUENCE [LARGE SCALE GENOMIC DNA]</scope>
    <source>
        <strain evidence="1 2">C9-5</strain>
    </source>
</reference>
<keyword evidence="2" id="KW-1185">Reference proteome</keyword>
<dbReference type="InterPro" id="IPR029058">
    <property type="entry name" value="AB_hydrolase_fold"/>
</dbReference>
<dbReference type="Gene3D" id="3.40.50.1820">
    <property type="entry name" value="alpha/beta hydrolase"/>
    <property type="match status" value="1"/>
</dbReference>
<dbReference type="Proteomes" id="UP000316256">
    <property type="component" value="Unassembled WGS sequence"/>
</dbReference>